<reference evidence="1 2" key="1">
    <citation type="submission" date="2017-03" db="EMBL/GenBank/DDBJ databases">
        <title>Lifting the veil on microbial sulfur biogeochemistry in mining wastewaters.</title>
        <authorList>
            <person name="Kantor R.S."/>
            <person name="Colenbrander Nelson T."/>
            <person name="Marshall S."/>
            <person name="Bennett D."/>
            <person name="Apte S."/>
            <person name="Camacho D."/>
            <person name="Thomas B.C."/>
            <person name="Warren L.A."/>
            <person name="Banfield J.F."/>
        </authorList>
    </citation>
    <scope>NUCLEOTIDE SEQUENCE [LARGE SCALE GENOMIC DNA]</scope>
    <source>
        <strain evidence="1">21-59-9</strain>
    </source>
</reference>
<comment type="caution">
    <text evidence="1">The sequence shown here is derived from an EMBL/GenBank/DDBJ whole genome shotgun (WGS) entry which is preliminary data.</text>
</comment>
<sequence length="106" mass="12095">MSQRRKLLDMSQEARSELGFTVLGPANRLEKRRYAEGLLQPGFDRRLKSPWRDGGEFIALTVDRSPSVASTRDGRYFLRVGDTCQPILGDDVLRLANERTGRPWES</sequence>
<feature type="non-terminal residue" evidence="1">
    <location>
        <position position="106"/>
    </location>
</feature>
<dbReference type="EMBL" id="NCBC01000748">
    <property type="protein sequence ID" value="OYV73115.1"/>
    <property type="molecule type" value="Genomic_DNA"/>
</dbReference>
<organism evidence="1 2">
    <name type="scientific">Acidithiobacillus ferrivorans</name>
    <dbReference type="NCBI Taxonomy" id="160808"/>
    <lineage>
        <taxon>Bacteria</taxon>
        <taxon>Pseudomonadati</taxon>
        <taxon>Pseudomonadota</taxon>
        <taxon>Acidithiobacillia</taxon>
        <taxon>Acidithiobacillales</taxon>
        <taxon>Acidithiobacillaceae</taxon>
        <taxon>Acidithiobacillus</taxon>
    </lineage>
</organism>
<gene>
    <name evidence="1" type="ORF">B7Z70_13785</name>
</gene>
<accession>A0A257SJ08</accession>
<name>A0A257SJ08_9PROT</name>
<evidence type="ECO:0000313" key="2">
    <source>
        <dbReference type="Proteomes" id="UP000216779"/>
    </source>
</evidence>
<proteinExistence type="predicted"/>
<protein>
    <submittedName>
        <fullName evidence="1">Uncharacterized protein</fullName>
    </submittedName>
</protein>
<evidence type="ECO:0000313" key="1">
    <source>
        <dbReference type="EMBL" id="OYV73115.1"/>
    </source>
</evidence>
<dbReference type="Proteomes" id="UP000216779">
    <property type="component" value="Unassembled WGS sequence"/>
</dbReference>
<dbReference type="AlphaFoldDB" id="A0A257SJ08"/>